<dbReference type="InterPro" id="IPR017972">
    <property type="entry name" value="Cyt_P450_CS"/>
</dbReference>
<evidence type="ECO:0000256" key="3">
    <source>
        <dbReference type="ARBA" id="ARBA00023002"/>
    </source>
</evidence>
<comment type="caution">
    <text evidence="7">The sequence shown here is derived from an EMBL/GenBank/DDBJ whole genome shotgun (WGS) entry which is preliminary data.</text>
</comment>
<keyword evidence="4 6" id="KW-0408">Iron</keyword>
<evidence type="ECO:0000313" key="7">
    <source>
        <dbReference type="EMBL" id="KAK0710113.1"/>
    </source>
</evidence>
<keyword evidence="3 6" id="KW-0560">Oxidoreductase</keyword>
<evidence type="ECO:0000256" key="2">
    <source>
        <dbReference type="ARBA" id="ARBA00022723"/>
    </source>
</evidence>
<comment type="similarity">
    <text evidence="1 6">Belongs to the cytochrome P450 family.</text>
</comment>
<evidence type="ECO:0000256" key="1">
    <source>
        <dbReference type="ARBA" id="ARBA00010617"/>
    </source>
</evidence>
<evidence type="ECO:0000256" key="5">
    <source>
        <dbReference type="ARBA" id="ARBA00023033"/>
    </source>
</evidence>
<accession>A0AA40A6L5</accession>
<dbReference type="AlphaFoldDB" id="A0AA40A6L5"/>
<name>A0AA40A6L5_9PEZI</name>
<dbReference type="Pfam" id="PF00067">
    <property type="entry name" value="p450"/>
    <property type="match status" value="1"/>
</dbReference>
<dbReference type="GO" id="GO:0016705">
    <property type="term" value="F:oxidoreductase activity, acting on paired donors, with incorporation or reduction of molecular oxygen"/>
    <property type="evidence" value="ECO:0007669"/>
    <property type="project" value="InterPro"/>
</dbReference>
<keyword evidence="2 6" id="KW-0479">Metal-binding</keyword>
<dbReference type="EMBL" id="JAUIRO010000006">
    <property type="protein sequence ID" value="KAK0710113.1"/>
    <property type="molecule type" value="Genomic_DNA"/>
</dbReference>
<gene>
    <name evidence="7" type="ORF">B0T26DRAFT_755227</name>
</gene>
<dbReference type="InterPro" id="IPR050364">
    <property type="entry name" value="Cytochrome_P450_fung"/>
</dbReference>
<evidence type="ECO:0000313" key="8">
    <source>
        <dbReference type="Proteomes" id="UP001172101"/>
    </source>
</evidence>
<dbReference type="PROSITE" id="PS00086">
    <property type="entry name" value="CYTOCHROME_P450"/>
    <property type="match status" value="1"/>
</dbReference>
<dbReference type="RefSeq" id="XP_060293417.1">
    <property type="nucleotide sequence ID" value="XM_060445932.1"/>
</dbReference>
<dbReference type="GO" id="GO:0020037">
    <property type="term" value="F:heme binding"/>
    <property type="evidence" value="ECO:0007669"/>
    <property type="project" value="InterPro"/>
</dbReference>
<sequence length="186" mass="20999">MRTANNVVVLNSGRLVRELFEKRGAAYSGHLWQYINEWILGTSVIANVWHTHHSADDYDDPDEFVPERFLAHPFGMRPDAAHDPARLEGSGPRLTYAFGAGRRICPGMDSARQNLVLGLAKVLWAFDVLPPDNGDEIGLDIETGFISDLVLRPRRFDVSLKLREGRTKEILDHYHQAYEGQAEVMS</sequence>
<evidence type="ECO:0000256" key="6">
    <source>
        <dbReference type="RuleBase" id="RU000461"/>
    </source>
</evidence>
<dbReference type="SUPFAM" id="SSF48264">
    <property type="entry name" value="Cytochrome P450"/>
    <property type="match status" value="1"/>
</dbReference>
<keyword evidence="6" id="KW-0349">Heme</keyword>
<keyword evidence="8" id="KW-1185">Reference proteome</keyword>
<proteinExistence type="inferred from homology"/>
<dbReference type="InterPro" id="IPR036396">
    <property type="entry name" value="Cyt_P450_sf"/>
</dbReference>
<dbReference type="InterPro" id="IPR001128">
    <property type="entry name" value="Cyt_P450"/>
</dbReference>
<dbReference type="PANTHER" id="PTHR46300">
    <property type="entry name" value="P450, PUTATIVE (EUROFUNG)-RELATED-RELATED"/>
    <property type="match status" value="1"/>
</dbReference>
<evidence type="ECO:0000256" key="4">
    <source>
        <dbReference type="ARBA" id="ARBA00023004"/>
    </source>
</evidence>
<dbReference type="PANTHER" id="PTHR46300:SF2">
    <property type="entry name" value="CYTOCHROME P450 MONOOXYGENASE ALNH-RELATED"/>
    <property type="match status" value="1"/>
</dbReference>
<dbReference type="Gene3D" id="1.10.630.10">
    <property type="entry name" value="Cytochrome P450"/>
    <property type="match status" value="1"/>
</dbReference>
<keyword evidence="5 6" id="KW-0503">Monooxygenase</keyword>
<dbReference type="GO" id="GO:0004497">
    <property type="term" value="F:monooxygenase activity"/>
    <property type="evidence" value="ECO:0007669"/>
    <property type="project" value="UniProtKB-KW"/>
</dbReference>
<organism evidence="7 8">
    <name type="scientific">Lasiosphaeria miniovina</name>
    <dbReference type="NCBI Taxonomy" id="1954250"/>
    <lineage>
        <taxon>Eukaryota</taxon>
        <taxon>Fungi</taxon>
        <taxon>Dikarya</taxon>
        <taxon>Ascomycota</taxon>
        <taxon>Pezizomycotina</taxon>
        <taxon>Sordariomycetes</taxon>
        <taxon>Sordariomycetidae</taxon>
        <taxon>Sordariales</taxon>
        <taxon>Lasiosphaeriaceae</taxon>
        <taxon>Lasiosphaeria</taxon>
    </lineage>
</organism>
<dbReference type="GO" id="GO:0005506">
    <property type="term" value="F:iron ion binding"/>
    <property type="evidence" value="ECO:0007669"/>
    <property type="project" value="InterPro"/>
</dbReference>
<dbReference type="Proteomes" id="UP001172101">
    <property type="component" value="Unassembled WGS sequence"/>
</dbReference>
<dbReference type="GeneID" id="85329202"/>
<protein>
    <submittedName>
        <fullName evidence="7">Cytochrome P450</fullName>
    </submittedName>
</protein>
<reference evidence="7" key="1">
    <citation type="submission" date="2023-06" db="EMBL/GenBank/DDBJ databases">
        <title>Genome-scale phylogeny and comparative genomics of the fungal order Sordariales.</title>
        <authorList>
            <consortium name="Lawrence Berkeley National Laboratory"/>
            <person name="Hensen N."/>
            <person name="Bonometti L."/>
            <person name="Westerberg I."/>
            <person name="Brannstrom I.O."/>
            <person name="Guillou S."/>
            <person name="Cros-Aarteil S."/>
            <person name="Calhoun S."/>
            <person name="Haridas S."/>
            <person name="Kuo A."/>
            <person name="Mondo S."/>
            <person name="Pangilinan J."/>
            <person name="Riley R."/>
            <person name="LaButti K."/>
            <person name="Andreopoulos B."/>
            <person name="Lipzen A."/>
            <person name="Chen C."/>
            <person name="Yanf M."/>
            <person name="Daum C."/>
            <person name="Ng V."/>
            <person name="Clum A."/>
            <person name="Steindorff A."/>
            <person name="Ohm R."/>
            <person name="Martin F."/>
            <person name="Silar P."/>
            <person name="Natvig D."/>
            <person name="Lalanne C."/>
            <person name="Gautier V."/>
            <person name="Ament-velasquez S.L."/>
            <person name="Kruys A."/>
            <person name="Hutchinson M.I."/>
            <person name="Powell A.J."/>
            <person name="Barry K."/>
            <person name="Miller A.N."/>
            <person name="Grigoriev I.V."/>
            <person name="Debuchy R."/>
            <person name="Gladieux P."/>
            <person name="Thoren M.H."/>
            <person name="Johannesson H."/>
        </authorList>
    </citation>
    <scope>NUCLEOTIDE SEQUENCE</scope>
    <source>
        <strain evidence="7">SMH2392-1A</strain>
    </source>
</reference>